<dbReference type="Gene3D" id="1.20.1540.10">
    <property type="entry name" value="Rhomboid-like"/>
    <property type="match status" value="1"/>
</dbReference>
<dbReference type="PANTHER" id="PTHR43066:SF5">
    <property type="entry name" value="RHOMBOID-LIKE PROTEIN 11, CHLOROPLASTIC-RELATED"/>
    <property type="match status" value="1"/>
</dbReference>
<sequence length="169" mass="18700">VRSIKSLYLHHNFPPWYQFVTAAFCHATWNHLSSNLFFFYTFGKLVEEEEGNCGLWLSYIFSGAAANFVPWLILPKNAVSVGAAGAVFGLFAISVLVKMSWDRRKVLEVLILDELVVEKAAQAPAGTSGTFIGGYSVQSINHIAILSGALFGVFLNKALNLREKRDKTL</sequence>
<evidence type="ECO:0000256" key="4">
    <source>
        <dbReference type="ARBA" id="ARBA00022989"/>
    </source>
</evidence>
<evidence type="ECO:0000256" key="1">
    <source>
        <dbReference type="ARBA" id="ARBA00004141"/>
    </source>
</evidence>
<dbReference type="InParanoid" id="V4UCU8"/>
<keyword evidence="5 6" id="KW-0472">Membrane</keyword>
<keyword evidence="4 6" id="KW-1133">Transmembrane helix</keyword>
<keyword evidence="3 6" id="KW-0812">Transmembrane</keyword>
<dbReference type="PANTHER" id="PTHR43066">
    <property type="entry name" value="RHOMBOID-RELATED PROTEIN"/>
    <property type="match status" value="1"/>
</dbReference>
<proteinExistence type="inferred from homology"/>
<gene>
    <name evidence="8" type="ORF">CICLE_v10010273mg</name>
</gene>
<dbReference type="SUPFAM" id="SSF144091">
    <property type="entry name" value="Rhomboid-like"/>
    <property type="match status" value="1"/>
</dbReference>
<dbReference type="OMA" id="CHANFAH"/>
<dbReference type="AlphaFoldDB" id="V4UCU8"/>
<dbReference type="GO" id="GO:0004252">
    <property type="term" value="F:serine-type endopeptidase activity"/>
    <property type="evidence" value="ECO:0007669"/>
    <property type="project" value="InterPro"/>
</dbReference>
<feature type="transmembrane region" description="Helical" evidence="6">
    <location>
        <begin position="79"/>
        <end position="97"/>
    </location>
</feature>
<feature type="domain" description="Peptidase S54 rhomboid" evidence="7">
    <location>
        <begin position="16"/>
        <end position="155"/>
    </location>
</feature>
<evidence type="ECO:0000313" key="9">
    <source>
        <dbReference type="Proteomes" id="UP000030687"/>
    </source>
</evidence>
<dbReference type="eggNOG" id="ENOG502QTDP">
    <property type="taxonomic scope" value="Eukaryota"/>
</dbReference>
<dbReference type="KEGG" id="cic:CICLE_v10010273mg"/>
<dbReference type="FunFam" id="1.20.1540.10:FF:000013">
    <property type="entry name" value="Rhomboid protease aarA"/>
    <property type="match status" value="1"/>
</dbReference>
<feature type="transmembrane region" description="Helical" evidence="6">
    <location>
        <begin position="16"/>
        <end position="42"/>
    </location>
</feature>
<feature type="non-terminal residue" evidence="8">
    <location>
        <position position="1"/>
    </location>
</feature>
<comment type="subcellular location">
    <subcellularLocation>
        <location evidence="1">Membrane</location>
        <topology evidence="1">Multi-pass membrane protein</topology>
    </subcellularLocation>
</comment>
<dbReference type="GO" id="GO:0016020">
    <property type="term" value="C:membrane"/>
    <property type="evidence" value="ECO:0007669"/>
    <property type="project" value="UniProtKB-SubCell"/>
</dbReference>
<dbReference type="EMBL" id="KI535697">
    <property type="protein sequence ID" value="ESR63867.1"/>
    <property type="molecule type" value="Genomic_DNA"/>
</dbReference>
<reference evidence="8 9" key="1">
    <citation type="submission" date="2013-10" db="EMBL/GenBank/DDBJ databases">
        <authorList>
            <consortium name="International Citrus Genome Consortium"/>
            <person name="Jenkins J."/>
            <person name="Schmutz J."/>
            <person name="Prochnik S."/>
            <person name="Rokhsar D."/>
            <person name="Gmitter F."/>
            <person name="Ollitrault P."/>
            <person name="Machado M."/>
            <person name="Talon M."/>
            <person name="Wincker P."/>
            <person name="Jaillon O."/>
            <person name="Morgante M."/>
        </authorList>
    </citation>
    <scope>NUCLEOTIDE SEQUENCE</scope>
    <source>
        <strain evidence="9">cv. Clemenules</strain>
    </source>
</reference>
<accession>V4UCU8</accession>
<evidence type="ECO:0000256" key="6">
    <source>
        <dbReference type="SAM" id="Phobius"/>
    </source>
</evidence>
<dbReference type="Proteomes" id="UP000030687">
    <property type="component" value="Unassembled WGS sequence"/>
</dbReference>
<dbReference type="InterPro" id="IPR022764">
    <property type="entry name" value="Peptidase_S54_rhomboid_dom"/>
</dbReference>
<name>V4UCU8_CITCL</name>
<evidence type="ECO:0000256" key="2">
    <source>
        <dbReference type="ARBA" id="ARBA00009045"/>
    </source>
</evidence>
<protein>
    <recommendedName>
        <fullName evidence="7">Peptidase S54 rhomboid domain-containing protein</fullName>
    </recommendedName>
</protein>
<feature type="transmembrane region" description="Helical" evidence="6">
    <location>
        <begin position="54"/>
        <end position="73"/>
    </location>
</feature>
<keyword evidence="9" id="KW-1185">Reference proteome</keyword>
<dbReference type="Pfam" id="PF01694">
    <property type="entry name" value="Rhomboid"/>
    <property type="match status" value="1"/>
</dbReference>
<organism evidence="8 9">
    <name type="scientific">Citrus clementina</name>
    <name type="common">Clementine</name>
    <name type="synonym">Citrus deliciosa x Citrus sinensis</name>
    <dbReference type="NCBI Taxonomy" id="85681"/>
    <lineage>
        <taxon>Eukaryota</taxon>
        <taxon>Viridiplantae</taxon>
        <taxon>Streptophyta</taxon>
        <taxon>Embryophyta</taxon>
        <taxon>Tracheophyta</taxon>
        <taxon>Spermatophyta</taxon>
        <taxon>Magnoliopsida</taxon>
        <taxon>eudicotyledons</taxon>
        <taxon>Gunneridae</taxon>
        <taxon>Pentapetalae</taxon>
        <taxon>rosids</taxon>
        <taxon>malvids</taxon>
        <taxon>Sapindales</taxon>
        <taxon>Rutaceae</taxon>
        <taxon>Aurantioideae</taxon>
        <taxon>Citrus</taxon>
    </lineage>
</organism>
<comment type="similarity">
    <text evidence="2">Belongs to the peptidase S54 family.</text>
</comment>
<dbReference type="Gramene" id="ESR63867">
    <property type="protein sequence ID" value="ESR63867"/>
    <property type="gene ID" value="CICLE_v10010273mg"/>
</dbReference>
<evidence type="ECO:0000259" key="7">
    <source>
        <dbReference type="Pfam" id="PF01694"/>
    </source>
</evidence>
<evidence type="ECO:0000256" key="5">
    <source>
        <dbReference type="ARBA" id="ARBA00023136"/>
    </source>
</evidence>
<evidence type="ECO:0000256" key="3">
    <source>
        <dbReference type="ARBA" id="ARBA00022692"/>
    </source>
</evidence>
<evidence type="ECO:0000313" key="8">
    <source>
        <dbReference type="EMBL" id="ESR63867.1"/>
    </source>
</evidence>
<dbReference type="InterPro" id="IPR035952">
    <property type="entry name" value="Rhomboid-like_sf"/>
</dbReference>